<proteinExistence type="predicted"/>
<evidence type="ECO:0000313" key="1">
    <source>
        <dbReference type="EMBL" id="KAJ9126710.1"/>
    </source>
</evidence>
<dbReference type="EMBL" id="JASBWV010000004">
    <property type="protein sequence ID" value="KAJ9126710.1"/>
    <property type="molecule type" value="Genomic_DNA"/>
</dbReference>
<keyword evidence="2" id="KW-1185">Reference proteome</keyword>
<sequence length="370" mass="41456">MNQMSVRAEDAEKRAEEAEETIKTLKQDLLQKEQLITSLEHRLKTAEDESERHETALKDLKTRADEGEGHRTNHENLTRKVQMLEEELERNEKELKEATEKLRMVDVKAEHFERAVQRAEQERDAIEKKLDEANDKLKASQQELNELVSQMDSLNHAAAVFDSFSPSPVPRFPDDDIDAHSPMTTDILAVNAPVMPTFEYPSLDLDPTDAFTSLKPNPRLPPQRPSMTRRATSSFIQASARASTVAAIPLVHAFLFLFSLIAVSPSNADGGMTDDQSENMSMEPDAGLGDVMRSQRSSSRRYPRQGDGNQDTHRITGRGLQGQSYTRTVSNEENETTVYEEGDGGIANEDEEVDKDAVFPGGWISGRSSR</sequence>
<comment type="caution">
    <text evidence="1">The sequence shown here is derived from an EMBL/GenBank/DDBJ whole genome shotgun (WGS) entry which is preliminary data.</text>
</comment>
<protein>
    <submittedName>
        <fullName evidence="1">Uncharacterized protein</fullName>
    </submittedName>
</protein>
<reference evidence="1" key="1">
    <citation type="submission" date="2023-04" db="EMBL/GenBank/DDBJ databases">
        <title>Draft Genome sequencing of Naganishia species isolated from polar environments using Oxford Nanopore Technology.</title>
        <authorList>
            <person name="Leo P."/>
            <person name="Venkateswaran K."/>
        </authorList>
    </citation>
    <scope>NUCLEOTIDE SEQUENCE</scope>
    <source>
        <strain evidence="1">DBVPG 5303</strain>
    </source>
</reference>
<organism evidence="1 2">
    <name type="scientific">Naganishia onofrii</name>
    <dbReference type="NCBI Taxonomy" id="1851511"/>
    <lineage>
        <taxon>Eukaryota</taxon>
        <taxon>Fungi</taxon>
        <taxon>Dikarya</taxon>
        <taxon>Basidiomycota</taxon>
        <taxon>Agaricomycotina</taxon>
        <taxon>Tremellomycetes</taxon>
        <taxon>Filobasidiales</taxon>
        <taxon>Filobasidiaceae</taxon>
        <taxon>Naganishia</taxon>
    </lineage>
</organism>
<accession>A0ACC2XSU6</accession>
<dbReference type="Proteomes" id="UP001234202">
    <property type="component" value="Unassembled WGS sequence"/>
</dbReference>
<name>A0ACC2XSU6_9TREE</name>
<gene>
    <name evidence="1" type="ORF">QFC24_001741</name>
</gene>
<evidence type="ECO:0000313" key="2">
    <source>
        <dbReference type="Proteomes" id="UP001234202"/>
    </source>
</evidence>